<dbReference type="CDD" id="cd00075">
    <property type="entry name" value="HATPase"/>
    <property type="match status" value="1"/>
</dbReference>
<keyword evidence="5" id="KW-0418">Kinase</keyword>
<dbReference type="InterPro" id="IPR004358">
    <property type="entry name" value="Sig_transdc_His_kin-like_C"/>
</dbReference>
<dbReference type="EMBL" id="CP159837">
    <property type="protein sequence ID" value="XCM35925.1"/>
    <property type="molecule type" value="Genomic_DNA"/>
</dbReference>
<name>A0AAU8JBK5_9CYAN</name>
<dbReference type="InterPro" id="IPR050736">
    <property type="entry name" value="Sensor_HK_Regulatory"/>
</dbReference>
<dbReference type="Pfam" id="PF00512">
    <property type="entry name" value="HisKA"/>
    <property type="match status" value="1"/>
</dbReference>
<dbReference type="RefSeq" id="WP_082349051.1">
    <property type="nucleotide sequence ID" value="NZ_CP159837.1"/>
</dbReference>
<evidence type="ECO:0000256" key="9">
    <source>
        <dbReference type="SAM" id="MobiDB-lite"/>
    </source>
</evidence>
<dbReference type="Gene3D" id="1.10.287.130">
    <property type="match status" value="1"/>
</dbReference>
<dbReference type="InterPro" id="IPR036890">
    <property type="entry name" value="HATPase_C_sf"/>
</dbReference>
<evidence type="ECO:0000256" key="5">
    <source>
        <dbReference type="ARBA" id="ARBA00022777"/>
    </source>
</evidence>
<proteinExistence type="predicted"/>
<dbReference type="EC" id="2.7.13.3" evidence="2"/>
<dbReference type="FunFam" id="3.30.565.10:FF:000006">
    <property type="entry name" value="Sensor histidine kinase WalK"/>
    <property type="match status" value="1"/>
</dbReference>
<keyword evidence="6" id="KW-0902">Two-component regulatory system</keyword>
<dbReference type="InterPro" id="IPR036097">
    <property type="entry name" value="HisK_dim/P_sf"/>
</dbReference>
<dbReference type="GO" id="GO:0005524">
    <property type="term" value="F:ATP binding"/>
    <property type="evidence" value="ECO:0007669"/>
    <property type="project" value="UniProtKB-KW"/>
</dbReference>
<dbReference type="CDD" id="cd17534">
    <property type="entry name" value="REC_DC-like"/>
    <property type="match status" value="1"/>
</dbReference>
<feature type="coiled-coil region" evidence="8">
    <location>
        <begin position="162"/>
        <end position="228"/>
    </location>
</feature>
<evidence type="ECO:0000259" key="11">
    <source>
        <dbReference type="PROSITE" id="PS50110"/>
    </source>
</evidence>
<feature type="domain" description="Response regulatory" evidence="11">
    <location>
        <begin position="45"/>
        <end position="160"/>
    </location>
</feature>
<feature type="region of interest" description="Disordered" evidence="9">
    <location>
        <begin position="1"/>
        <end position="36"/>
    </location>
</feature>
<feature type="modified residue" description="4-aspartylphosphate" evidence="7">
    <location>
        <position position="95"/>
    </location>
</feature>
<dbReference type="SUPFAM" id="SSF55874">
    <property type="entry name" value="ATPase domain of HSP90 chaperone/DNA topoisomerase II/histidine kinase"/>
    <property type="match status" value="1"/>
</dbReference>
<evidence type="ECO:0000256" key="1">
    <source>
        <dbReference type="ARBA" id="ARBA00000085"/>
    </source>
</evidence>
<dbReference type="CDD" id="cd00082">
    <property type="entry name" value="HisKA"/>
    <property type="match status" value="1"/>
</dbReference>
<dbReference type="SMART" id="SM00448">
    <property type="entry name" value="REC"/>
    <property type="match status" value="1"/>
</dbReference>
<dbReference type="InterPro" id="IPR005467">
    <property type="entry name" value="His_kinase_dom"/>
</dbReference>
<evidence type="ECO:0000313" key="12">
    <source>
        <dbReference type="EMBL" id="XCM35925.1"/>
    </source>
</evidence>
<evidence type="ECO:0000256" key="4">
    <source>
        <dbReference type="ARBA" id="ARBA00022679"/>
    </source>
</evidence>
<dbReference type="PRINTS" id="PR00344">
    <property type="entry name" value="BCTRLSENSOR"/>
</dbReference>
<gene>
    <name evidence="12" type="ORF">ABWT76_004643</name>
</gene>
<keyword evidence="12" id="KW-0067">ATP-binding</keyword>
<dbReference type="Gene3D" id="3.30.565.10">
    <property type="entry name" value="Histidine kinase-like ATPase, C-terminal domain"/>
    <property type="match status" value="1"/>
</dbReference>
<keyword evidence="4" id="KW-0808">Transferase</keyword>
<dbReference type="Gene3D" id="3.40.50.2300">
    <property type="match status" value="1"/>
</dbReference>
<dbReference type="Pfam" id="PF02518">
    <property type="entry name" value="HATPase_c"/>
    <property type="match status" value="1"/>
</dbReference>
<dbReference type="SUPFAM" id="SSF52172">
    <property type="entry name" value="CheY-like"/>
    <property type="match status" value="1"/>
</dbReference>
<dbReference type="InterPro" id="IPR003594">
    <property type="entry name" value="HATPase_dom"/>
</dbReference>
<comment type="catalytic activity">
    <reaction evidence="1">
        <text>ATP + protein L-histidine = ADP + protein N-phospho-L-histidine.</text>
        <dbReference type="EC" id="2.7.13.3"/>
    </reaction>
</comment>
<keyword evidence="8" id="KW-0175">Coiled coil</keyword>
<evidence type="ECO:0000259" key="10">
    <source>
        <dbReference type="PROSITE" id="PS50109"/>
    </source>
</evidence>
<dbReference type="PANTHER" id="PTHR43711:SF26">
    <property type="entry name" value="SENSOR HISTIDINE KINASE RCSC"/>
    <property type="match status" value="1"/>
</dbReference>
<reference evidence="12" key="1">
    <citation type="submission" date="2024-07" db="EMBL/GenBank/DDBJ databases">
        <authorList>
            <person name="Kim Y.J."/>
            <person name="Jeong J.Y."/>
        </authorList>
    </citation>
    <scope>NUCLEOTIDE SEQUENCE</scope>
    <source>
        <strain evidence="12">GIHE-MW2</strain>
    </source>
</reference>
<dbReference type="AlphaFoldDB" id="A0AAU8JBK5"/>
<keyword evidence="3 7" id="KW-0597">Phosphoprotein</keyword>
<dbReference type="PROSITE" id="PS50110">
    <property type="entry name" value="RESPONSE_REGULATORY"/>
    <property type="match status" value="1"/>
</dbReference>
<dbReference type="PROSITE" id="PS50109">
    <property type="entry name" value="HIS_KIN"/>
    <property type="match status" value="1"/>
</dbReference>
<dbReference type="SMART" id="SM00387">
    <property type="entry name" value="HATPase_c"/>
    <property type="match status" value="1"/>
</dbReference>
<dbReference type="InterPro" id="IPR003661">
    <property type="entry name" value="HisK_dim/P_dom"/>
</dbReference>
<sequence>MNNKESKPKKISKNPIQPGQLSPIDQPQWSENKEATKEATQEAIKVLIVEDEIIVARQLSNSLKKLNYEVVAIATSGEEGIEKTALTQPDLVLMDIVMPGEIDGIDAAEEIRRRFSIPVVFLTAYADQETVSRAAMTDPFGYILKPFQPKDLYATIQVALRKHQVEKELEAATQKAEAEKRQKSELVSLAAHEFRTPLTAIKNLAQLLEFYSEKLTEAKKQRHAQQIQHSVDEMLKLLDDILTLSKVEKGSLAFEPSPIYLEGFCINLIDNLQFIAGDRYHLVLNYSGDARQPVCVDSYLLRHILSNLLTNAIKYSPTGGKISVQVNCQPEQLVFKISDPGIGIPSADLDHLFESFHRSSNVGDIPGTGLGLSIVKQCVELHQGAIAVETHLNQGSTFIVTLPRQPLDQCTISPS</sequence>
<feature type="compositionally biased region" description="Polar residues" evidence="9">
    <location>
        <begin position="14"/>
        <end position="30"/>
    </location>
</feature>
<dbReference type="SMART" id="SM00388">
    <property type="entry name" value="HisKA"/>
    <property type="match status" value="1"/>
</dbReference>
<evidence type="ECO:0000256" key="3">
    <source>
        <dbReference type="ARBA" id="ARBA00022553"/>
    </source>
</evidence>
<evidence type="ECO:0000256" key="7">
    <source>
        <dbReference type="PROSITE-ProRule" id="PRU00169"/>
    </source>
</evidence>
<dbReference type="Pfam" id="PF00072">
    <property type="entry name" value="Response_reg"/>
    <property type="match status" value="1"/>
</dbReference>
<evidence type="ECO:0000256" key="6">
    <source>
        <dbReference type="ARBA" id="ARBA00023012"/>
    </source>
</evidence>
<protein>
    <recommendedName>
        <fullName evidence="2">histidine kinase</fullName>
        <ecNumber evidence="2">2.7.13.3</ecNumber>
    </recommendedName>
</protein>
<feature type="domain" description="Histidine kinase" evidence="10">
    <location>
        <begin position="189"/>
        <end position="406"/>
    </location>
</feature>
<dbReference type="SUPFAM" id="SSF47384">
    <property type="entry name" value="Homodimeric domain of signal transducing histidine kinase"/>
    <property type="match status" value="1"/>
</dbReference>
<keyword evidence="12" id="KW-0547">Nucleotide-binding</keyword>
<evidence type="ECO:0000256" key="8">
    <source>
        <dbReference type="SAM" id="Coils"/>
    </source>
</evidence>
<accession>A0AAU8JBK5</accession>
<dbReference type="InterPro" id="IPR001789">
    <property type="entry name" value="Sig_transdc_resp-reg_receiver"/>
</dbReference>
<organism evidence="12">
    <name type="scientific">Planktothricoides raciborskii GIHE-MW2</name>
    <dbReference type="NCBI Taxonomy" id="2792601"/>
    <lineage>
        <taxon>Bacteria</taxon>
        <taxon>Bacillati</taxon>
        <taxon>Cyanobacteriota</taxon>
        <taxon>Cyanophyceae</taxon>
        <taxon>Oscillatoriophycideae</taxon>
        <taxon>Oscillatoriales</taxon>
        <taxon>Oscillatoriaceae</taxon>
        <taxon>Planktothricoides</taxon>
    </lineage>
</organism>
<evidence type="ECO:0000256" key="2">
    <source>
        <dbReference type="ARBA" id="ARBA00012438"/>
    </source>
</evidence>
<dbReference type="PANTHER" id="PTHR43711">
    <property type="entry name" value="TWO-COMPONENT HISTIDINE KINASE"/>
    <property type="match status" value="1"/>
</dbReference>
<dbReference type="InterPro" id="IPR011006">
    <property type="entry name" value="CheY-like_superfamily"/>
</dbReference>
<dbReference type="GO" id="GO:0000155">
    <property type="term" value="F:phosphorelay sensor kinase activity"/>
    <property type="evidence" value="ECO:0007669"/>
    <property type="project" value="InterPro"/>
</dbReference>